<protein>
    <submittedName>
        <fullName evidence="1">Uncharacterized protein</fullName>
    </submittedName>
</protein>
<dbReference type="Proteomes" id="UP000241818">
    <property type="component" value="Unassembled WGS sequence"/>
</dbReference>
<sequence>MQCIQVSGFLSRVRNNCLEILGLKQKPRQNIDISSPFNFKQGPAVNFPGYSEDDISLMREKAIASTAIVEDGDFGLRSKIRPPRPRDSCAGCNIESGVMYQTTRTSRRYIY</sequence>
<evidence type="ECO:0000313" key="1">
    <source>
        <dbReference type="EMBL" id="PSS16742.1"/>
    </source>
</evidence>
<proteinExistence type="predicted"/>
<accession>A0A2T3B026</accession>
<dbReference type="EMBL" id="KZ679012">
    <property type="protein sequence ID" value="PSS16742.1"/>
    <property type="molecule type" value="Genomic_DNA"/>
</dbReference>
<reference evidence="1 2" key="1">
    <citation type="journal article" date="2018" name="New Phytol.">
        <title>Comparative genomics and transcriptomics depict ericoid mycorrhizal fungi as versatile saprotrophs and plant mutualists.</title>
        <authorList>
            <person name="Martino E."/>
            <person name="Morin E."/>
            <person name="Grelet G.A."/>
            <person name="Kuo A."/>
            <person name="Kohler A."/>
            <person name="Daghino S."/>
            <person name="Barry K.W."/>
            <person name="Cichocki N."/>
            <person name="Clum A."/>
            <person name="Dockter R.B."/>
            <person name="Hainaut M."/>
            <person name="Kuo R.C."/>
            <person name="LaButti K."/>
            <person name="Lindahl B.D."/>
            <person name="Lindquist E.A."/>
            <person name="Lipzen A."/>
            <person name="Khouja H.R."/>
            <person name="Magnuson J."/>
            <person name="Murat C."/>
            <person name="Ohm R.A."/>
            <person name="Singer S.W."/>
            <person name="Spatafora J.W."/>
            <person name="Wang M."/>
            <person name="Veneault-Fourrey C."/>
            <person name="Henrissat B."/>
            <person name="Grigoriev I.V."/>
            <person name="Martin F.M."/>
            <person name="Perotto S."/>
        </authorList>
    </citation>
    <scope>NUCLEOTIDE SEQUENCE [LARGE SCALE GENOMIC DNA]</scope>
    <source>
        <strain evidence="1 2">ATCC 22711</strain>
    </source>
</reference>
<dbReference type="AlphaFoldDB" id="A0A2T3B026"/>
<keyword evidence="2" id="KW-1185">Reference proteome</keyword>
<name>A0A2T3B026_AMORE</name>
<dbReference type="InParanoid" id="A0A2T3B026"/>
<dbReference type="OrthoDB" id="5226159at2759"/>
<organism evidence="1 2">
    <name type="scientific">Amorphotheca resinae ATCC 22711</name>
    <dbReference type="NCBI Taxonomy" id="857342"/>
    <lineage>
        <taxon>Eukaryota</taxon>
        <taxon>Fungi</taxon>
        <taxon>Dikarya</taxon>
        <taxon>Ascomycota</taxon>
        <taxon>Pezizomycotina</taxon>
        <taxon>Leotiomycetes</taxon>
        <taxon>Helotiales</taxon>
        <taxon>Amorphothecaceae</taxon>
        <taxon>Amorphotheca</taxon>
    </lineage>
</organism>
<evidence type="ECO:0000313" key="2">
    <source>
        <dbReference type="Proteomes" id="UP000241818"/>
    </source>
</evidence>
<gene>
    <name evidence="1" type="ORF">M430DRAFT_19714</name>
</gene>
<dbReference type="RefSeq" id="XP_024720250.1">
    <property type="nucleotide sequence ID" value="XM_024864132.1"/>
</dbReference>
<dbReference type="GeneID" id="36572213"/>